<keyword evidence="6 7" id="KW-0998">Cell outer membrane</keyword>
<dbReference type="Pfam" id="PF07715">
    <property type="entry name" value="Plug"/>
    <property type="match status" value="1"/>
</dbReference>
<dbReference type="PROSITE" id="PS52016">
    <property type="entry name" value="TONB_DEPENDENT_REC_3"/>
    <property type="match status" value="1"/>
</dbReference>
<gene>
    <name evidence="9" type="ORF">ACFS6I_18090</name>
</gene>
<dbReference type="NCBIfam" id="TIGR04056">
    <property type="entry name" value="OMP_RagA_SusC"/>
    <property type="match status" value="1"/>
</dbReference>
<proteinExistence type="inferred from homology"/>
<evidence type="ECO:0000256" key="5">
    <source>
        <dbReference type="ARBA" id="ARBA00023136"/>
    </source>
</evidence>
<dbReference type="RefSeq" id="WP_380922713.1">
    <property type="nucleotide sequence ID" value="NZ_JBHUPE010000007.1"/>
</dbReference>
<dbReference type="NCBIfam" id="TIGR04057">
    <property type="entry name" value="SusC_RagA_signa"/>
    <property type="match status" value="1"/>
</dbReference>
<comment type="subcellular location">
    <subcellularLocation>
        <location evidence="1 7">Cell outer membrane</location>
        <topology evidence="1 7">Multi-pass membrane protein</topology>
    </subcellularLocation>
</comment>
<evidence type="ECO:0000313" key="9">
    <source>
        <dbReference type="EMBL" id="MFD2905844.1"/>
    </source>
</evidence>
<accession>A0ABW5YZI3</accession>
<name>A0ABW5YZI3_9SPHI</name>
<keyword evidence="5 7" id="KW-0472">Membrane</keyword>
<evidence type="ECO:0000256" key="6">
    <source>
        <dbReference type="ARBA" id="ARBA00023237"/>
    </source>
</evidence>
<evidence type="ECO:0000256" key="4">
    <source>
        <dbReference type="ARBA" id="ARBA00022692"/>
    </source>
</evidence>
<keyword evidence="2 7" id="KW-0813">Transport</keyword>
<evidence type="ECO:0000256" key="3">
    <source>
        <dbReference type="ARBA" id="ARBA00022452"/>
    </source>
</evidence>
<dbReference type="SUPFAM" id="SSF56935">
    <property type="entry name" value="Porins"/>
    <property type="match status" value="1"/>
</dbReference>
<dbReference type="InterPro" id="IPR023997">
    <property type="entry name" value="TonB-dep_OMP_SusC/RagA_CS"/>
</dbReference>
<reference evidence="10" key="1">
    <citation type="journal article" date="2019" name="Int. J. Syst. Evol. Microbiol.">
        <title>The Global Catalogue of Microorganisms (GCM) 10K type strain sequencing project: providing services to taxonomists for standard genome sequencing and annotation.</title>
        <authorList>
            <consortium name="The Broad Institute Genomics Platform"/>
            <consortium name="The Broad Institute Genome Sequencing Center for Infectious Disease"/>
            <person name="Wu L."/>
            <person name="Ma J."/>
        </authorList>
    </citation>
    <scope>NUCLEOTIDE SEQUENCE [LARGE SCALE GENOMIC DNA]</scope>
    <source>
        <strain evidence="10">KCTC 22209</strain>
    </source>
</reference>
<protein>
    <submittedName>
        <fullName evidence="9">SusC/RagA family TonB-linked outer membrane protein</fullName>
    </submittedName>
</protein>
<dbReference type="InterPro" id="IPR008969">
    <property type="entry name" value="CarboxyPept-like_regulatory"/>
</dbReference>
<comment type="caution">
    <text evidence="9">The sequence shown here is derived from an EMBL/GenBank/DDBJ whole genome shotgun (WGS) entry which is preliminary data.</text>
</comment>
<evidence type="ECO:0000313" key="10">
    <source>
        <dbReference type="Proteomes" id="UP001597509"/>
    </source>
</evidence>
<dbReference type="InterPro" id="IPR037066">
    <property type="entry name" value="Plug_dom_sf"/>
</dbReference>
<dbReference type="InterPro" id="IPR039426">
    <property type="entry name" value="TonB-dep_rcpt-like"/>
</dbReference>
<evidence type="ECO:0000256" key="2">
    <source>
        <dbReference type="ARBA" id="ARBA00022448"/>
    </source>
</evidence>
<keyword evidence="4 7" id="KW-0812">Transmembrane</keyword>
<keyword evidence="3 7" id="KW-1134">Transmembrane beta strand</keyword>
<comment type="similarity">
    <text evidence="7">Belongs to the TonB-dependent receptor family.</text>
</comment>
<dbReference type="InterPro" id="IPR023996">
    <property type="entry name" value="TonB-dep_OMP_SusC/RagA"/>
</dbReference>
<organism evidence="9 10">
    <name type="scientific">Sphingobacterium anhuiense</name>
    <dbReference type="NCBI Taxonomy" id="493780"/>
    <lineage>
        <taxon>Bacteria</taxon>
        <taxon>Pseudomonadati</taxon>
        <taxon>Bacteroidota</taxon>
        <taxon>Sphingobacteriia</taxon>
        <taxon>Sphingobacteriales</taxon>
        <taxon>Sphingobacteriaceae</taxon>
        <taxon>Sphingobacterium</taxon>
    </lineage>
</organism>
<dbReference type="Gene3D" id="2.170.130.10">
    <property type="entry name" value="TonB-dependent receptor, plug domain"/>
    <property type="match status" value="1"/>
</dbReference>
<dbReference type="Pfam" id="PF13715">
    <property type="entry name" value="CarbopepD_reg_2"/>
    <property type="match status" value="1"/>
</dbReference>
<dbReference type="Gene3D" id="2.40.170.20">
    <property type="entry name" value="TonB-dependent receptor, beta-barrel domain"/>
    <property type="match status" value="1"/>
</dbReference>
<keyword evidence="10" id="KW-1185">Reference proteome</keyword>
<dbReference type="EMBL" id="JBHUPE010000007">
    <property type="protein sequence ID" value="MFD2905844.1"/>
    <property type="molecule type" value="Genomic_DNA"/>
</dbReference>
<dbReference type="Proteomes" id="UP001597509">
    <property type="component" value="Unassembled WGS sequence"/>
</dbReference>
<evidence type="ECO:0000259" key="8">
    <source>
        <dbReference type="Pfam" id="PF07715"/>
    </source>
</evidence>
<evidence type="ECO:0000256" key="1">
    <source>
        <dbReference type="ARBA" id="ARBA00004571"/>
    </source>
</evidence>
<dbReference type="InterPro" id="IPR036942">
    <property type="entry name" value="Beta-barrel_TonB_sf"/>
</dbReference>
<dbReference type="SUPFAM" id="SSF49464">
    <property type="entry name" value="Carboxypeptidase regulatory domain-like"/>
    <property type="match status" value="1"/>
</dbReference>
<feature type="domain" description="TonB-dependent receptor plug" evidence="8">
    <location>
        <begin position="117"/>
        <end position="225"/>
    </location>
</feature>
<sequence>MKNYVMLSLLLLICCGVIGQERIFTVKGKIVDANNAAVENVTVRNLRSQISVGSDAKGIFSISVILQDTLFISSVGYQSLRYPITTANKSIEISLQPSFNQLEEVEINTGYQQLKPNEVNGSVVVIDNKALNMQTGTNILQRLNGMTNGLTFQVGKRNVNPQNKTGINIRGYSTINGPLDPLIVLDNFVYEGDIENINPDEVENVTILKDASATSIYGARGGNGVIVITTKKGKFNQPVRVSLSGNLTINGLPDLSPLRGMSNVDYIAVERMLYDRGNFNNDINGSARIALTPVVDILNRRDKGFLTAEEAEMQIKRYENVDLLDQYQQLFYERDKTQQYNASFSGGADKHSWTFSGSLNKSKGSGTQNDRINLRLSNTMKVSKWLTVGVDAMLNDRHVVNGAKVSIADLGRFGNRGGVPYTMLINENGEAVPVYNKYNTLYLDTVGQGRLLDWNYYPGKEMALQPSANKIQEMIGGVNVQVVPIADLKLTGSYQYQRQLNNGENFFDQESYAMRDLINRYAQINEKTGDVSYPIPRGAMLQRNKSEINSQQFRLQSDYNRSWNTHKLNGMLGFETREVRSSGDSYRFYGYKEDPLAFTTVDYITRKRLRPSGQTTIPGAPNLYPDIINRFVSLYGNAYYSFRDRYSISGSFRKDGSNIYGVSTNDKWKPLWSAGLGYELSKEPFFKSNFIEYLKLRTTLGYSGNVDLRRSALPVAGFSNGPPELGSLPIANIGTLNNPSLRWEQVEQLNFGVDFRAWKNRFSGSLEYYLKESTDLYGPSPFDYTTWGVLPTIVMNAADLSGKGIDIQLRVVPVKKNVSWISTLIFNYNKAVVKKYHLISASGESDISRIIGSDGSLITPIEGMPLYAIAAYRWGGLDAEGNPQGYLNGELSSDYVGIRDHVLKNGVDGNSARYIGNTTPAYFGSWMNEMSYKNLSLSFNITYRAGYYFRRNSIVYAALINGGGGHADYADRWQHVGDELKTQVPSFIFPTVVEGRDEIYALSDLLVEKADHVRLQFVNLSYQIQSKRKYLPKSTRLFVNMANLGILWRANKHGIDPDYPYVPRMGKTTTVGLNVSF</sequence>
<evidence type="ECO:0000256" key="7">
    <source>
        <dbReference type="PROSITE-ProRule" id="PRU01360"/>
    </source>
</evidence>
<dbReference type="InterPro" id="IPR012910">
    <property type="entry name" value="Plug_dom"/>
</dbReference>